<sequence>MRKGQRFTPAKLAKWGNIGRGLGTGPDYQPWHQVTRDDPSSRGRSHLLTWRFGRLHHLLSDLELVVFAFASMLPGVVDLREQFPLCHGEHLPELATYDAGVSGEACGTRQIADELGYLHPLARREKDVSLWVMTTDILLTLKNQKGTTELLAVSAKYGEELDAKRTRQLLHIEREYWHRQGVTWLLLTPDLYTKSVSTAIRIGMPFTLGQPDAAPDLIRDCSALASHLDGRTWRESLDLISCRFALDTQSAQCVLWQAIWSGQLPLDLGRMVRMTEPLKLISVANFWQQNPVASRRTSWSH</sequence>
<dbReference type="AlphaFoldDB" id="A0AAW8DQV2"/>
<feature type="domain" description="TnsA endonuclease N-terminal" evidence="1">
    <location>
        <begin position="76"/>
        <end position="188"/>
    </location>
</feature>
<proteinExistence type="predicted"/>
<dbReference type="RefSeq" id="WP_307635854.1">
    <property type="nucleotide sequence ID" value="NZ_JAUSRR010000002.1"/>
</dbReference>
<reference evidence="2" key="1">
    <citation type="submission" date="2023-07" db="EMBL/GenBank/DDBJ databases">
        <title>Sorghum-associated microbial communities from plants grown in Nebraska, USA.</title>
        <authorList>
            <person name="Schachtman D."/>
        </authorList>
    </citation>
    <scope>NUCLEOTIDE SEQUENCE</scope>
    <source>
        <strain evidence="2">DS2795</strain>
    </source>
</reference>
<dbReference type="GO" id="GO:0003676">
    <property type="term" value="F:nucleic acid binding"/>
    <property type="evidence" value="ECO:0007669"/>
    <property type="project" value="InterPro"/>
</dbReference>
<comment type="caution">
    <text evidence="2">The sequence shown here is derived from an EMBL/GenBank/DDBJ whole genome shotgun (WGS) entry which is preliminary data.</text>
</comment>
<evidence type="ECO:0000313" key="2">
    <source>
        <dbReference type="EMBL" id="MDP9921863.1"/>
    </source>
</evidence>
<dbReference type="EMBL" id="JAUSRR010000002">
    <property type="protein sequence ID" value="MDP9921863.1"/>
    <property type="molecule type" value="Genomic_DNA"/>
</dbReference>
<dbReference type="Gene3D" id="3.40.1350.10">
    <property type="match status" value="1"/>
</dbReference>
<name>A0AAW8DQV2_9BURK</name>
<organism evidence="2 3">
    <name type="scientific">Variovorax boronicumulans</name>
    <dbReference type="NCBI Taxonomy" id="436515"/>
    <lineage>
        <taxon>Bacteria</taxon>
        <taxon>Pseudomonadati</taxon>
        <taxon>Pseudomonadota</taxon>
        <taxon>Betaproteobacteria</taxon>
        <taxon>Burkholderiales</taxon>
        <taxon>Comamonadaceae</taxon>
        <taxon>Variovorax</taxon>
    </lineage>
</organism>
<evidence type="ECO:0000313" key="3">
    <source>
        <dbReference type="Proteomes" id="UP001244295"/>
    </source>
</evidence>
<dbReference type="SUPFAM" id="SSF52980">
    <property type="entry name" value="Restriction endonuclease-like"/>
    <property type="match status" value="1"/>
</dbReference>
<accession>A0AAW8DQV2</accession>
<dbReference type="InterPro" id="IPR014833">
    <property type="entry name" value="TnsA_N"/>
</dbReference>
<dbReference type="InterPro" id="IPR011335">
    <property type="entry name" value="Restrct_endonuc-II-like"/>
</dbReference>
<dbReference type="Proteomes" id="UP001244295">
    <property type="component" value="Unassembled WGS sequence"/>
</dbReference>
<evidence type="ECO:0000259" key="1">
    <source>
        <dbReference type="Pfam" id="PF08722"/>
    </source>
</evidence>
<dbReference type="Pfam" id="PF08722">
    <property type="entry name" value="Tn7_TnsA-like_N"/>
    <property type="match status" value="1"/>
</dbReference>
<protein>
    <recommendedName>
        <fullName evidence="1">TnsA endonuclease N-terminal domain-containing protein</fullName>
    </recommendedName>
</protein>
<gene>
    <name evidence="2" type="ORF">J2W25_000878</name>
</gene>
<dbReference type="CDD" id="cd22362">
    <property type="entry name" value="TnsA_endonuclease-like"/>
    <property type="match status" value="1"/>
</dbReference>
<dbReference type="InterPro" id="IPR011856">
    <property type="entry name" value="tRNA_endonuc-like_dom_sf"/>
</dbReference>